<dbReference type="InterPro" id="IPR003018">
    <property type="entry name" value="GAF"/>
</dbReference>
<accession>A0A4V1D970</accession>
<organism evidence="3 4">
    <name type="scientific">Hydrocarboniclastica marina</name>
    <dbReference type="NCBI Taxonomy" id="2259620"/>
    <lineage>
        <taxon>Bacteria</taxon>
        <taxon>Pseudomonadati</taxon>
        <taxon>Pseudomonadota</taxon>
        <taxon>Gammaproteobacteria</taxon>
        <taxon>Alteromonadales</taxon>
        <taxon>Alteromonadaceae</taxon>
        <taxon>Hydrocarboniclastica</taxon>
    </lineage>
</organism>
<dbReference type="NCBIfam" id="TIGR00254">
    <property type="entry name" value="GGDEF"/>
    <property type="match status" value="1"/>
</dbReference>
<evidence type="ECO:0000313" key="4">
    <source>
        <dbReference type="Proteomes" id="UP000298049"/>
    </source>
</evidence>
<dbReference type="CDD" id="cd01949">
    <property type="entry name" value="GGDEF"/>
    <property type="match status" value="1"/>
</dbReference>
<dbReference type="InterPro" id="IPR035919">
    <property type="entry name" value="EAL_sf"/>
</dbReference>
<dbReference type="Proteomes" id="UP000298049">
    <property type="component" value="Chromosome"/>
</dbReference>
<dbReference type="Gene3D" id="3.30.70.270">
    <property type="match status" value="1"/>
</dbReference>
<dbReference type="Pfam" id="PF01590">
    <property type="entry name" value="GAF"/>
    <property type="match status" value="1"/>
</dbReference>
<dbReference type="AlphaFoldDB" id="A0A4V1D970"/>
<dbReference type="InterPro" id="IPR043128">
    <property type="entry name" value="Rev_trsase/Diguanyl_cyclase"/>
</dbReference>
<dbReference type="Pfam" id="PF00990">
    <property type="entry name" value="GGDEF"/>
    <property type="match status" value="1"/>
</dbReference>
<dbReference type="SMART" id="SM00065">
    <property type="entry name" value="GAF"/>
    <property type="match status" value="2"/>
</dbReference>
<dbReference type="InterPro" id="IPR029016">
    <property type="entry name" value="GAF-like_dom_sf"/>
</dbReference>
<proteinExistence type="predicted"/>
<keyword evidence="4" id="KW-1185">Reference proteome</keyword>
<name>A0A4V1D970_9ALTE</name>
<dbReference type="SMART" id="SM00052">
    <property type="entry name" value="EAL"/>
    <property type="match status" value="1"/>
</dbReference>
<reference evidence="3 4" key="1">
    <citation type="submission" date="2018-07" db="EMBL/GenBank/DDBJ databases">
        <title>Marsedoiliclastica nanhaica gen. nov. sp. nov., a novel marine hydrocarbonoclastic bacterium isolated from an in-situ enriched hydrocarbon-degrading consortium in deep-sea sediment.</title>
        <authorList>
            <person name="Dong C."/>
            <person name="Ma T."/>
            <person name="Liu R."/>
            <person name="Shao Z."/>
        </authorList>
    </citation>
    <scope>NUCLEOTIDE SEQUENCE [LARGE SCALE GENOMIC DNA]</scope>
    <source>
        <strain evidence="4">soil36-7</strain>
    </source>
</reference>
<dbReference type="SUPFAM" id="SSF55781">
    <property type="entry name" value="GAF domain-like"/>
    <property type="match status" value="2"/>
</dbReference>
<sequence>MRTELPKTTTKAASRSESFGAGTENQFSQLIRLACLYFHVKTAFVSLASGGGQKVKAGQGLKPDEIEQVSCLANLVFQQGEPVTIPDTRLHSLFRSSSLLSSQPDIRFCAGIPIRDPVGLKVGTLCLIDTKTRRFSNHDLEVLHTFASLVEDELEAGNHSRLDTRTVESRLLTRSISNAQTIFLSTDDDHAAFEALLDDLLTLTESAFGFIGEVLENEVAEPYVKVRAITNISWNRETAKLYEEVDRRGMVFDRLDTLIGAAVLKREVIISEDVRTDPRRGGTPLGHPPIRTYIGIPVFSGAHLVGLIGLANRPNGFSTQFAEELEPLTRTVGTLIERKRLYAERLQQHQQTERVASFDMLTGLPNRRLFIKRFDELRAQADRKPCLLSVCFIDLDGFKEINDQFGHETGDAVLKAIALRLSDVLGAGDVVARLSGDEFVAVLQDVSDPGVYQRILEAIRTPVSYCGQHIQVSGSMGITVYPEDNAERDVLLRHADQAMYTAKELGKNRLCFFDVGEHQLRRKRHRIADDFRRALAKDELELFYQPKVDLCRQRVVGFEALIRWHHPDNGLLTPDQFLPALAGTEQEIMLGEYVIAEGVRTIERFARLNEDYSLSINISAQHILNEGFLPKLESRLALLPAGLRSRLFIEVLESMALEDIDLSINILEGCKRLGVNLSLDDFGTGFSSLSYFRRLPVDEIKIDKSFVREILTDADDSMIVRNIVNLAKGFNRRVVGEGVESQAVAEELAGFGCDLAQGYHFSRPLSLGQALSWSDRFNGC</sequence>
<dbReference type="PANTHER" id="PTHR44757">
    <property type="entry name" value="DIGUANYLATE CYCLASE DGCP"/>
    <property type="match status" value="1"/>
</dbReference>
<dbReference type="KEGG" id="hmi:soil367_17975"/>
<feature type="domain" description="GGDEF" evidence="2">
    <location>
        <begin position="386"/>
        <end position="515"/>
    </location>
</feature>
<evidence type="ECO:0000259" key="2">
    <source>
        <dbReference type="PROSITE" id="PS50887"/>
    </source>
</evidence>
<dbReference type="OrthoDB" id="6597954at2"/>
<dbReference type="PANTHER" id="PTHR44757:SF2">
    <property type="entry name" value="BIOFILM ARCHITECTURE MAINTENANCE PROTEIN MBAA"/>
    <property type="match status" value="1"/>
</dbReference>
<dbReference type="RefSeq" id="WP_136550371.1">
    <property type="nucleotide sequence ID" value="NZ_CP031093.1"/>
</dbReference>
<dbReference type="PROSITE" id="PS50887">
    <property type="entry name" value="GGDEF"/>
    <property type="match status" value="1"/>
</dbReference>
<dbReference type="Pfam" id="PF13185">
    <property type="entry name" value="GAF_2"/>
    <property type="match status" value="1"/>
</dbReference>
<dbReference type="InterPro" id="IPR029787">
    <property type="entry name" value="Nucleotide_cyclase"/>
</dbReference>
<evidence type="ECO:0000313" key="3">
    <source>
        <dbReference type="EMBL" id="QCF27660.1"/>
    </source>
</evidence>
<dbReference type="Pfam" id="PF00563">
    <property type="entry name" value="EAL"/>
    <property type="match status" value="1"/>
</dbReference>
<dbReference type="Gene3D" id="3.30.450.40">
    <property type="match status" value="2"/>
</dbReference>
<evidence type="ECO:0000259" key="1">
    <source>
        <dbReference type="PROSITE" id="PS50883"/>
    </source>
</evidence>
<protein>
    <submittedName>
        <fullName evidence="3">EAL domain-containing protein</fullName>
    </submittedName>
</protein>
<dbReference type="SUPFAM" id="SSF141868">
    <property type="entry name" value="EAL domain-like"/>
    <property type="match status" value="1"/>
</dbReference>
<dbReference type="CDD" id="cd01948">
    <property type="entry name" value="EAL"/>
    <property type="match status" value="1"/>
</dbReference>
<gene>
    <name evidence="3" type="ORF">soil367_17975</name>
</gene>
<dbReference type="Gene3D" id="3.20.20.450">
    <property type="entry name" value="EAL domain"/>
    <property type="match status" value="1"/>
</dbReference>
<dbReference type="EMBL" id="CP031093">
    <property type="protein sequence ID" value="QCF27660.1"/>
    <property type="molecule type" value="Genomic_DNA"/>
</dbReference>
<dbReference type="PROSITE" id="PS50883">
    <property type="entry name" value="EAL"/>
    <property type="match status" value="1"/>
</dbReference>
<dbReference type="InterPro" id="IPR000160">
    <property type="entry name" value="GGDEF_dom"/>
</dbReference>
<dbReference type="InterPro" id="IPR001633">
    <property type="entry name" value="EAL_dom"/>
</dbReference>
<feature type="domain" description="EAL" evidence="1">
    <location>
        <begin position="524"/>
        <end position="778"/>
    </location>
</feature>
<dbReference type="SMART" id="SM00267">
    <property type="entry name" value="GGDEF"/>
    <property type="match status" value="1"/>
</dbReference>
<dbReference type="SUPFAM" id="SSF55073">
    <property type="entry name" value="Nucleotide cyclase"/>
    <property type="match status" value="1"/>
</dbReference>
<dbReference type="InterPro" id="IPR052155">
    <property type="entry name" value="Biofilm_reg_signaling"/>
</dbReference>